<name>A0A940P9D7_9ENTE</name>
<evidence type="ECO:0000313" key="2">
    <source>
        <dbReference type="Proteomes" id="UP000674938"/>
    </source>
</evidence>
<comment type="caution">
    <text evidence="1">The sequence shown here is derived from an EMBL/GenBank/DDBJ whole genome shotgun (WGS) entry which is preliminary data.</text>
</comment>
<protein>
    <submittedName>
        <fullName evidence="1">Uncharacterized protein</fullName>
    </submittedName>
</protein>
<dbReference type="EMBL" id="JAEEGA010000008">
    <property type="protein sequence ID" value="MBP1042061.1"/>
    <property type="molecule type" value="Genomic_DNA"/>
</dbReference>
<reference evidence="1" key="1">
    <citation type="submission" date="2020-12" db="EMBL/GenBank/DDBJ databases">
        <title>Vagococcus allomyrinae sp. nov. and Enterococcus lavae sp. nov., isolated from the larvae of Allomyrina dichotoma.</title>
        <authorList>
            <person name="Lee S.D."/>
        </authorList>
    </citation>
    <scope>NUCLEOTIDE SEQUENCE</scope>
    <source>
        <strain evidence="1">BWB3-3</strain>
    </source>
</reference>
<gene>
    <name evidence="1" type="ORF">I6N95_13650</name>
</gene>
<dbReference type="RefSeq" id="WP_209528894.1">
    <property type="nucleotide sequence ID" value="NZ_JAEEGA010000008.1"/>
</dbReference>
<keyword evidence="2" id="KW-1185">Reference proteome</keyword>
<proteinExistence type="predicted"/>
<dbReference type="AlphaFoldDB" id="A0A940P9D7"/>
<organism evidence="1 2">
    <name type="scientific">Vagococcus allomyrinae</name>
    <dbReference type="NCBI Taxonomy" id="2794353"/>
    <lineage>
        <taxon>Bacteria</taxon>
        <taxon>Bacillati</taxon>
        <taxon>Bacillota</taxon>
        <taxon>Bacilli</taxon>
        <taxon>Lactobacillales</taxon>
        <taxon>Enterococcaceae</taxon>
        <taxon>Vagococcus</taxon>
    </lineage>
</organism>
<sequence>MQKIQKKQLYINGNLAPLLELELAAFGESNKRKHRRKKKKVACIEVKEKCSTEELRGILETIDGNRDILRTSDGRRVRTKALTVKRSLKERMVQESELAQRSKKIKREMFQTLVSQTEPVEMDVSRITKLVLPIERALSMLEVLGAIQADEE</sequence>
<dbReference type="Proteomes" id="UP000674938">
    <property type="component" value="Unassembled WGS sequence"/>
</dbReference>
<accession>A0A940P9D7</accession>
<evidence type="ECO:0000313" key="1">
    <source>
        <dbReference type="EMBL" id="MBP1042061.1"/>
    </source>
</evidence>